<feature type="region of interest" description="Disordered" evidence="2">
    <location>
        <begin position="289"/>
        <end position="386"/>
    </location>
</feature>
<evidence type="ECO:0000256" key="2">
    <source>
        <dbReference type="SAM" id="MobiDB-lite"/>
    </source>
</evidence>
<comment type="similarity">
    <text evidence="1">Belongs to the RMD1/sif2 family.</text>
</comment>
<accession>A0A1X2GX04</accession>
<evidence type="ECO:0000256" key="3">
    <source>
        <dbReference type="SAM" id="Phobius"/>
    </source>
</evidence>
<proteinExistence type="inferred from homology"/>
<feature type="compositionally biased region" description="Polar residues" evidence="2">
    <location>
        <begin position="66"/>
        <end position="80"/>
    </location>
</feature>
<comment type="caution">
    <text evidence="5">The sequence shown here is derived from an EMBL/GenBank/DDBJ whole genome shotgun (WGS) entry which is preliminary data.</text>
</comment>
<feature type="transmembrane region" description="Helical" evidence="3">
    <location>
        <begin position="599"/>
        <end position="620"/>
    </location>
</feature>
<name>A0A1X2GX04_9FUNG</name>
<keyword evidence="6" id="KW-1185">Reference proteome</keyword>
<dbReference type="Pfam" id="PF02582">
    <property type="entry name" value="DUF155"/>
    <property type="match status" value="1"/>
</dbReference>
<dbReference type="OrthoDB" id="18302at2759"/>
<feature type="domain" description="DUF155" evidence="4">
    <location>
        <begin position="396"/>
        <end position="571"/>
    </location>
</feature>
<feature type="compositionally biased region" description="Polar residues" evidence="2">
    <location>
        <begin position="33"/>
        <end position="42"/>
    </location>
</feature>
<feature type="compositionally biased region" description="Basic and acidic residues" evidence="2">
    <location>
        <begin position="310"/>
        <end position="324"/>
    </location>
</feature>
<protein>
    <submittedName>
        <fullName evidence="5">DUF155-domain-containing protein</fullName>
    </submittedName>
</protein>
<feature type="compositionally biased region" description="Polar residues" evidence="2">
    <location>
        <begin position="50"/>
        <end position="59"/>
    </location>
</feature>
<keyword evidence="3" id="KW-0812">Transmembrane</keyword>
<evidence type="ECO:0000256" key="1">
    <source>
        <dbReference type="ARBA" id="ARBA00008306"/>
    </source>
</evidence>
<dbReference type="GO" id="GO:0005739">
    <property type="term" value="C:mitochondrion"/>
    <property type="evidence" value="ECO:0007669"/>
    <property type="project" value="UniProtKB-ARBA"/>
</dbReference>
<dbReference type="AlphaFoldDB" id="A0A1X2GX04"/>
<keyword evidence="3" id="KW-1133">Transmembrane helix</keyword>
<organism evidence="5 6">
    <name type="scientific">Hesseltinella vesiculosa</name>
    <dbReference type="NCBI Taxonomy" id="101127"/>
    <lineage>
        <taxon>Eukaryota</taxon>
        <taxon>Fungi</taxon>
        <taxon>Fungi incertae sedis</taxon>
        <taxon>Mucoromycota</taxon>
        <taxon>Mucoromycotina</taxon>
        <taxon>Mucoromycetes</taxon>
        <taxon>Mucorales</taxon>
        <taxon>Cunninghamellaceae</taxon>
        <taxon>Hesseltinella</taxon>
    </lineage>
</organism>
<feature type="compositionally biased region" description="Basic and acidic residues" evidence="2">
    <location>
        <begin position="1"/>
        <end position="10"/>
    </location>
</feature>
<evidence type="ECO:0000259" key="4">
    <source>
        <dbReference type="Pfam" id="PF02582"/>
    </source>
</evidence>
<evidence type="ECO:0000313" key="5">
    <source>
        <dbReference type="EMBL" id="ORX62610.1"/>
    </source>
</evidence>
<dbReference type="InterPro" id="IPR003734">
    <property type="entry name" value="DUF155"/>
</dbReference>
<dbReference type="PANTHER" id="PTHR16255:SF15">
    <property type="entry name" value="SPORULATION PROTEIN RMD1"/>
    <property type="match status" value="1"/>
</dbReference>
<dbReference type="EMBL" id="MCGT01000001">
    <property type="protein sequence ID" value="ORX62610.1"/>
    <property type="molecule type" value="Genomic_DNA"/>
</dbReference>
<feature type="compositionally biased region" description="Low complexity" evidence="2">
    <location>
        <begin position="12"/>
        <end position="21"/>
    </location>
</feature>
<dbReference type="Proteomes" id="UP000242146">
    <property type="component" value="Unassembled WGS sequence"/>
</dbReference>
<reference evidence="5 6" key="1">
    <citation type="submission" date="2016-07" db="EMBL/GenBank/DDBJ databases">
        <title>Pervasive Adenine N6-methylation of Active Genes in Fungi.</title>
        <authorList>
            <consortium name="DOE Joint Genome Institute"/>
            <person name="Mondo S.J."/>
            <person name="Dannebaum R.O."/>
            <person name="Kuo R.C."/>
            <person name="Labutti K."/>
            <person name="Haridas S."/>
            <person name="Kuo A."/>
            <person name="Salamov A."/>
            <person name="Ahrendt S.R."/>
            <person name="Lipzen A."/>
            <person name="Sullivan W."/>
            <person name="Andreopoulos W.B."/>
            <person name="Clum A."/>
            <person name="Lindquist E."/>
            <person name="Daum C."/>
            <person name="Ramamoorthy G.K."/>
            <person name="Gryganskyi A."/>
            <person name="Culley D."/>
            <person name="Magnuson J.K."/>
            <person name="James T.Y."/>
            <person name="O'Malley M.A."/>
            <person name="Stajich J.E."/>
            <person name="Spatafora J.W."/>
            <person name="Visel A."/>
            <person name="Grigoriev I.V."/>
        </authorList>
    </citation>
    <scope>NUCLEOTIDE SEQUENCE [LARGE SCALE GENOMIC DNA]</scope>
    <source>
        <strain evidence="5 6">NRRL 3301</strain>
    </source>
</reference>
<gene>
    <name evidence="5" type="ORF">DM01DRAFT_1330739</name>
</gene>
<keyword evidence="3" id="KW-0472">Membrane</keyword>
<sequence>MKGANDDKSKKNTSSISTKASVIAKQVIKPNAIPQQVKSPSSHPIAKPKTQPQRSSKVSQKLVVFPQSTTEPDNLTSSVLPSDPQEAQEATLHTLPPYNPVLEERQRQQQQGEDFASHMDYSPHQHVLYSEQWSHQATGMSLPTEWTFQSRTKAERMTKDERDFAQLPRVAAYCTGEGYSLARLRSFLREHHHASTRQYDEALYAAYHFPLMTLRPDKDNLYNIRVRSASPRLPALGRFVSSESHENMLSDPYRIVQGVPSVDSHVLGEMARSPEDRLMDYEEDHYNENGSAQFDCGTSRPGYPYPSYLQHHEDSLVHTDHSYDSHPPTDYQQEQPMGFPEQHTSSNVDDPAYPTPTATQDDQPAPLEGDYVQHKPDEPPLPSPLPPRAPFTGGEVFIFDYGVVVFWNFRRAEELLMLEDLHAFCGGPFRDNPDEDMQIEEMHFQYDTSQLKPRIFNDMITMKTGNHMIKLTLSHGLSQSALLARYEDIMDKTIEDTKHLPKEMAETGRLGKSRCEITKINGQLFQLRMNVNLVSNVLDTPEIFWSEPSLQPMYNAIREYLEIAQRAKILNDRLRVVSDLLSMLRDHLTNFGVEYQTLIIIYLIIVAVIVACFEIAVKILQSLKVY</sequence>
<dbReference type="PANTHER" id="PTHR16255">
    <property type="entry name" value="REQUIRED FOR MEIOTIC NUCLEAR DIVISION PROTEIN 1 HOMOLOG"/>
    <property type="match status" value="1"/>
</dbReference>
<evidence type="ECO:0000313" key="6">
    <source>
        <dbReference type="Proteomes" id="UP000242146"/>
    </source>
</evidence>
<dbReference type="InterPro" id="IPR051624">
    <property type="entry name" value="RMD1/Sad1-interacting"/>
</dbReference>
<feature type="region of interest" description="Disordered" evidence="2">
    <location>
        <begin position="1"/>
        <end position="81"/>
    </location>
</feature>